<dbReference type="Pfam" id="PF22244">
    <property type="entry name" value="GCE_fung"/>
    <property type="match status" value="1"/>
</dbReference>
<name>A0A6A5W746_9PLEO</name>
<dbReference type="SUPFAM" id="SSF53474">
    <property type="entry name" value="alpha/beta-Hydrolases"/>
    <property type="match status" value="1"/>
</dbReference>
<gene>
    <name evidence="9" type="ORF">P154DRAFT_417773</name>
</gene>
<comment type="similarity">
    <text evidence="1">Belongs to the carbohydrate esterase 15 (CE15) family.</text>
</comment>
<dbReference type="EMBL" id="ML977632">
    <property type="protein sequence ID" value="KAF1995921.1"/>
    <property type="molecule type" value="Genomic_DNA"/>
</dbReference>
<feature type="non-terminal residue" evidence="9">
    <location>
        <position position="338"/>
    </location>
</feature>
<dbReference type="Proteomes" id="UP000799779">
    <property type="component" value="Unassembled WGS sequence"/>
</dbReference>
<evidence type="ECO:0000256" key="6">
    <source>
        <dbReference type="ARBA" id="ARBA00024511"/>
    </source>
</evidence>
<feature type="non-terminal residue" evidence="9">
    <location>
        <position position="1"/>
    </location>
</feature>
<dbReference type="GO" id="GO:0046274">
    <property type="term" value="P:lignin catabolic process"/>
    <property type="evidence" value="ECO:0007669"/>
    <property type="project" value="UniProtKB-KW"/>
</dbReference>
<dbReference type="AlphaFoldDB" id="A0A6A5W746"/>
<evidence type="ECO:0000256" key="4">
    <source>
        <dbReference type="ARBA" id="ARBA00022801"/>
    </source>
</evidence>
<proteinExistence type="inferred from homology"/>
<evidence type="ECO:0000313" key="10">
    <source>
        <dbReference type="Proteomes" id="UP000799779"/>
    </source>
</evidence>
<evidence type="ECO:0000256" key="2">
    <source>
        <dbReference type="ARBA" id="ARBA00022487"/>
    </source>
</evidence>
<evidence type="ECO:0000256" key="5">
    <source>
        <dbReference type="ARBA" id="ARBA00023185"/>
    </source>
</evidence>
<keyword evidence="2" id="KW-0719">Serine esterase</keyword>
<keyword evidence="4" id="KW-0378">Hydrolase</keyword>
<dbReference type="Gene3D" id="3.40.50.1820">
    <property type="entry name" value="alpha/beta hydrolase"/>
    <property type="match status" value="1"/>
</dbReference>
<keyword evidence="3" id="KW-0732">Signal</keyword>
<evidence type="ECO:0000259" key="8">
    <source>
        <dbReference type="Pfam" id="PF22244"/>
    </source>
</evidence>
<dbReference type="OrthoDB" id="3781271at2759"/>
<evidence type="ECO:0000256" key="7">
    <source>
        <dbReference type="ARBA" id="ARBA00026105"/>
    </source>
</evidence>
<keyword evidence="10" id="KW-1185">Reference proteome</keyword>
<evidence type="ECO:0000256" key="3">
    <source>
        <dbReference type="ARBA" id="ARBA00022729"/>
    </source>
</evidence>
<comment type="catalytic activity">
    <reaction evidence="6">
        <text>a 4-O-methyl-alpha-D-glucuronosyl ester derivative + H2O = 4-O-methyl-alpha-D-glucuronate derivative + an alcohol + H(+)</text>
        <dbReference type="Rhea" id="RHEA:67452"/>
        <dbReference type="ChEBI" id="CHEBI:15377"/>
        <dbReference type="ChEBI" id="CHEBI:15378"/>
        <dbReference type="ChEBI" id="CHEBI:30879"/>
        <dbReference type="ChEBI" id="CHEBI:171667"/>
        <dbReference type="ChEBI" id="CHEBI:171668"/>
        <dbReference type="EC" id="3.1.1.117"/>
    </reaction>
    <physiologicalReaction direction="left-to-right" evidence="6">
        <dbReference type="Rhea" id="RHEA:67453"/>
    </physiologicalReaction>
</comment>
<dbReference type="InterPro" id="IPR054579">
    <property type="entry name" value="GCE-like_dom"/>
</dbReference>
<accession>A0A6A5W746</accession>
<reference evidence="9" key="1">
    <citation type="journal article" date="2020" name="Stud. Mycol.">
        <title>101 Dothideomycetes genomes: a test case for predicting lifestyles and emergence of pathogens.</title>
        <authorList>
            <person name="Haridas S."/>
            <person name="Albert R."/>
            <person name="Binder M."/>
            <person name="Bloem J."/>
            <person name="Labutti K."/>
            <person name="Salamov A."/>
            <person name="Andreopoulos B."/>
            <person name="Baker S."/>
            <person name="Barry K."/>
            <person name="Bills G."/>
            <person name="Bluhm B."/>
            <person name="Cannon C."/>
            <person name="Castanera R."/>
            <person name="Culley D."/>
            <person name="Daum C."/>
            <person name="Ezra D."/>
            <person name="Gonzalez J."/>
            <person name="Henrissat B."/>
            <person name="Kuo A."/>
            <person name="Liang C."/>
            <person name="Lipzen A."/>
            <person name="Lutzoni F."/>
            <person name="Magnuson J."/>
            <person name="Mondo S."/>
            <person name="Nolan M."/>
            <person name="Ohm R."/>
            <person name="Pangilinan J."/>
            <person name="Park H.-J."/>
            <person name="Ramirez L."/>
            <person name="Alfaro M."/>
            <person name="Sun H."/>
            <person name="Tritt A."/>
            <person name="Yoshinaga Y."/>
            <person name="Zwiers L.-H."/>
            <person name="Turgeon B."/>
            <person name="Goodwin S."/>
            <person name="Spatafora J."/>
            <person name="Crous P."/>
            <person name="Grigoriev I."/>
        </authorList>
    </citation>
    <scope>NUCLEOTIDE SEQUENCE</scope>
    <source>
        <strain evidence="9">CBS 123094</strain>
    </source>
</reference>
<evidence type="ECO:0000256" key="1">
    <source>
        <dbReference type="ARBA" id="ARBA00010092"/>
    </source>
</evidence>
<dbReference type="GO" id="GO:0052689">
    <property type="term" value="F:carboxylic ester hydrolase activity"/>
    <property type="evidence" value="ECO:0007669"/>
    <property type="project" value="UniProtKB-KW"/>
</dbReference>
<sequence>TTSQSKLPDPFTFFSGQRVVSKADWTCRRAELAATILEWELGPLPPKPSTVNATFSDNKLTINIFENGRQTSFTAKVKLPPSTFKAPYPAIIAYGAASIPVPEGIAIITFSNDEMAQQTSSTRGRGKFYDIYGAPHPAGAFIAWTWGVSRIIDALEFLGPSITSIDPSHIALTGCSRNGKGVLVAGAYEERIALTIPQEAGIGGTACLRLYAEFTGCQGRICIPEVPTPPWLENTWCRKDFDAVVRRGLQYLPFDHHELMALIAPRGLLVIENDIDWNMPVPSTVCSKAGRMVYDALGIKEAFGFSLVGGHSHCSFPAAQKEEVDAFMDKYLLGKGES</sequence>
<organism evidence="9 10">
    <name type="scientific">Amniculicola lignicola CBS 123094</name>
    <dbReference type="NCBI Taxonomy" id="1392246"/>
    <lineage>
        <taxon>Eukaryota</taxon>
        <taxon>Fungi</taxon>
        <taxon>Dikarya</taxon>
        <taxon>Ascomycota</taxon>
        <taxon>Pezizomycotina</taxon>
        <taxon>Dothideomycetes</taxon>
        <taxon>Pleosporomycetidae</taxon>
        <taxon>Pleosporales</taxon>
        <taxon>Amniculicolaceae</taxon>
        <taxon>Amniculicola</taxon>
    </lineage>
</organism>
<protein>
    <recommendedName>
        <fullName evidence="7">(4-O-methyl)-D-glucuronate--lignin esterase</fullName>
        <ecNumber evidence="7">3.1.1.117</ecNumber>
    </recommendedName>
</protein>
<feature type="domain" description="4-O-methyl-glucuronoyl methylesterase-like" evidence="8">
    <location>
        <begin position="62"/>
        <end position="298"/>
    </location>
</feature>
<keyword evidence="5" id="KW-0439">Lignin degradation</keyword>
<dbReference type="InterPro" id="IPR029058">
    <property type="entry name" value="AB_hydrolase_fold"/>
</dbReference>
<evidence type="ECO:0000313" key="9">
    <source>
        <dbReference type="EMBL" id="KAF1995921.1"/>
    </source>
</evidence>
<dbReference type="EC" id="3.1.1.117" evidence="7"/>